<dbReference type="KEGG" id="psoj:PHYSODRAFT_514180"/>
<organism evidence="1 2">
    <name type="scientific">Phytophthora sojae (strain P6497)</name>
    <name type="common">Soybean stem and root rot agent</name>
    <name type="synonym">Phytophthora megasperma f. sp. glycines</name>
    <dbReference type="NCBI Taxonomy" id="1094619"/>
    <lineage>
        <taxon>Eukaryota</taxon>
        <taxon>Sar</taxon>
        <taxon>Stramenopiles</taxon>
        <taxon>Oomycota</taxon>
        <taxon>Peronosporomycetes</taxon>
        <taxon>Peronosporales</taxon>
        <taxon>Peronosporaceae</taxon>
        <taxon>Phytophthora</taxon>
    </lineage>
</organism>
<protein>
    <submittedName>
        <fullName evidence="1">Uncharacterized protein</fullName>
    </submittedName>
</protein>
<evidence type="ECO:0000313" key="1">
    <source>
        <dbReference type="EMBL" id="EGZ13759.1"/>
    </source>
</evidence>
<accession>G4ZVD5</accession>
<dbReference type="InParanoid" id="G4ZVD5"/>
<proteinExistence type="predicted"/>
<reference evidence="1 2" key="1">
    <citation type="journal article" date="2006" name="Science">
        <title>Phytophthora genome sequences uncover evolutionary origins and mechanisms of pathogenesis.</title>
        <authorList>
            <person name="Tyler B.M."/>
            <person name="Tripathy S."/>
            <person name="Zhang X."/>
            <person name="Dehal P."/>
            <person name="Jiang R.H."/>
            <person name="Aerts A."/>
            <person name="Arredondo F.D."/>
            <person name="Baxter L."/>
            <person name="Bensasson D."/>
            <person name="Beynon J.L."/>
            <person name="Chapman J."/>
            <person name="Damasceno C.M."/>
            <person name="Dorrance A.E."/>
            <person name="Dou D."/>
            <person name="Dickerman A.W."/>
            <person name="Dubchak I.L."/>
            <person name="Garbelotto M."/>
            <person name="Gijzen M."/>
            <person name="Gordon S.G."/>
            <person name="Govers F."/>
            <person name="Grunwald N.J."/>
            <person name="Huang W."/>
            <person name="Ivors K.L."/>
            <person name="Jones R.W."/>
            <person name="Kamoun S."/>
            <person name="Krampis K."/>
            <person name="Lamour K.H."/>
            <person name="Lee M.K."/>
            <person name="McDonald W.H."/>
            <person name="Medina M."/>
            <person name="Meijer H.J."/>
            <person name="Nordberg E.K."/>
            <person name="Maclean D.J."/>
            <person name="Ospina-Giraldo M.D."/>
            <person name="Morris P.F."/>
            <person name="Phuntumart V."/>
            <person name="Putnam N.H."/>
            <person name="Rash S."/>
            <person name="Rose J.K."/>
            <person name="Sakihama Y."/>
            <person name="Salamov A.A."/>
            <person name="Savidor A."/>
            <person name="Scheuring C.F."/>
            <person name="Smith B.M."/>
            <person name="Sobral B.W."/>
            <person name="Terry A."/>
            <person name="Torto-Alalibo T.A."/>
            <person name="Win J."/>
            <person name="Xu Z."/>
            <person name="Zhang H."/>
            <person name="Grigoriev I.V."/>
            <person name="Rokhsar D.S."/>
            <person name="Boore J.L."/>
        </authorList>
    </citation>
    <scope>NUCLEOTIDE SEQUENCE [LARGE SCALE GENOMIC DNA]</scope>
    <source>
        <strain evidence="1 2">P6497</strain>
    </source>
</reference>
<dbReference type="EMBL" id="JH159156">
    <property type="protein sequence ID" value="EGZ13759.1"/>
    <property type="molecule type" value="Genomic_DNA"/>
</dbReference>
<dbReference type="Proteomes" id="UP000002640">
    <property type="component" value="Unassembled WGS sequence"/>
</dbReference>
<dbReference type="OMA" id="VIFSTEM"/>
<sequence length="314" mass="34549">MANVGAATARRERLEALQRLSDAGQRAELQSEIASYSTKELRTLCGGFGVPAQSKEYAAYQSKAGYAELLLKLLEAKTASAAGLVDGGGFVFINANPAGRTRKSKNCNLRLTNVLFSPQLAPYLRQLTVDGALRKRNADGSSAFWDKVRAEFVSNKAEYARVAYPDDHVFVDFNLGSPIAHSSDKLRKMWEKLGLAYVCVFGSQCVAGGDSAAELAACSGRHDVYYLRRWLHDKPELISVVCKAPTETDFGQGDVDDEGERLMKSIKLAYDVLAAMPATDQGSEVEHTVRRRLKRCAKRLKVIEDEEEKQSMSL</sequence>
<gene>
    <name evidence="1" type="ORF">PHYSODRAFT_514180</name>
</gene>
<dbReference type="AlphaFoldDB" id="G4ZVD5"/>
<dbReference type="GeneID" id="20659539"/>
<keyword evidence="2" id="KW-1185">Reference proteome</keyword>
<evidence type="ECO:0000313" key="2">
    <source>
        <dbReference type="Proteomes" id="UP000002640"/>
    </source>
</evidence>
<dbReference type="RefSeq" id="XP_009531188.1">
    <property type="nucleotide sequence ID" value="XM_009532893.1"/>
</dbReference>
<name>G4ZVD5_PHYSP</name>